<protein>
    <recommendedName>
        <fullName evidence="4">FLYWCH-type domain-containing protein</fullName>
    </recommendedName>
</protein>
<dbReference type="Pfam" id="PF04500">
    <property type="entry name" value="FLYWCH"/>
    <property type="match status" value="1"/>
</dbReference>
<evidence type="ECO:0000313" key="5">
    <source>
        <dbReference type="EMBL" id="CAH2040245.1"/>
    </source>
</evidence>
<feature type="domain" description="FLYWCH-type" evidence="4">
    <location>
        <begin position="32"/>
        <end position="90"/>
    </location>
</feature>
<evidence type="ECO:0000256" key="1">
    <source>
        <dbReference type="ARBA" id="ARBA00022723"/>
    </source>
</evidence>
<keyword evidence="6" id="KW-1185">Reference proteome</keyword>
<dbReference type="InterPro" id="IPR007588">
    <property type="entry name" value="Znf_FLYWCH"/>
</dbReference>
<organism evidence="5 6">
    <name type="scientific">Iphiclides podalirius</name>
    <name type="common">scarce swallowtail</name>
    <dbReference type="NCBI Taxonomy" id="110791"/>
    <lineage>
        <taxon>Eukaryota</taxon>
        <taxon>Metazoa</taxon>
        <taxon>Ecdysozoa</taxon>
        <taxon>Arthropoda</taxon>
        <taxon>Hexapoda</taxon>
        <taxon>Insecta</taxon>
        <taxon>Pterygota</taxon>
        <taxon>Neoptera</taxon>
        <taxon>Endopterygota</taxon>
        <taxon>Lepidoptera</taxon>
        <taxon>Glossata</taxon>
        <taxon>Ditrysia</taxon>
        <taxon>Papilionoidea</taxon>
        <taxon>Papilionidae</taxon>
        <taxon>Papilioninae</taxon>
        <taxon>Iphiclides</taxon>
    </lineage>
</organism>
<evidence type="ECO:0000259" key="4">
    <source>
        <dbReference type="Pfam" id="PF04500"/>
    </source>
</evidence>
<dbReference type="EMBL" id="OW152824">
    <property type="protein sequence ID" value="CAH2040245.1"/>
    <property type="molecule type" value="Genomic_DNA"/>
</dbReference>
<sequence>MRIKVCAAPHTSCGNSILTQSITLLFSAAIEVMSKRGRTLLMYKNYTYSKYPYPLKHGWRWYCSKVKTCRAYLITTERNVIIASAGQHMHEPSVLNANFLWNK</sequence>
<evidence type="ECO:0000256" key="3">
    <source>
        <dbReference type="ARBA" id="ARBA00022833"/>
    </source>
</evidence>
<proteinExistence type="predicted"/>
<keyword evidence="1" id="KW-0479">Metal-binding</keyword>
<accession>A0ABN8HW15</accession>
<dbReference type="Proteomes" id="UP000837857">
    <property type="component" value="Chromosome 12"/>
</dbReference>
<feature type="non-terminal residue" evidence="5">
    <location>
        <position position="103"/>
    </location>
</feature>
<gene>
    <name evidence="5" type="ORF">IPOD504_LOCUS2409</name>
</gene>
<keyword evidence="3" id="KW-0862">Zinc</keyword>
<name>A0ABN8HW15_9NEOP</name>
<evidence type="ECO:0000256" key="2">
    <source>
        <dbReference type="ARBA" id="ARBA00022771"/>
    </source>
</evidence>
<reference evidence="5" key="1">
    <citation type="submission" date="2022-03" db="EMBL/GenBank/DDBJ databases">
        <authorList>
            <person name="Martin H S."/>
        </authorList>
    </citation>
    <scope>NUCLEOTIDE SEQUENCE</scope>
</reference>
<evidence type="ECO:0000313" key="6">
    <source>
        <dbReference type="Proteomes" id="UP000837857"/>
    </source>
</evidence>
<dbReference type="Gene3D" id="2.20.25.240">
    <property type="match status" value="1"/>
</dbReference>
<keyword evidence="2" id="KW-0863">Zinc-finger</keyword>